<keyword evidence="4 8" id="KW-0677">Repeat</keyword>
<sequence length="433" mass="46702">MKNLEKRSFKGGIHPLYNKELSEKKQIDVMDDPKQVVIPLQQHIGAPCEPLVSKGEQVITGQKIGEAKGFVSAPIHSSISGEVVDVNEERITIKSDGDNRFEPKEARSLKEISSQEIIEIAKEAGIVGMGGAAFPTHVKMKAPEGKKIDTVILNGAECEPYLTIDDRIMVEQPQKVVEGLKALMKATGATKGYIGIELNKPNAIEAIGNAIQGDSSVELVTLEVKYPQGGEKQLIKAILDKEVPVGGLPVDVGSVVSNVSTAAALADAIEEGKPLYERGITVTGNGIEKPQNIIVKVGTTFKEVVEACGGLKDNAAKVISGGPMMGRAIDSLDDEFITKGTSGILVLTEDEVRLVEERTCIRCARCVDACPMSLMPNYLAAYSRKEMFKEAEELHLFNCIECGCCSYMCPSKIPLVHLIRQGKAEVSSKKAKK</sequence>
<feature type="binding site" evidence="8">
    <location>
        <position position="405"/>
    </location>
    <ligand>
        <name>[4Fe-4S] cluster</name>
        <dbReference type="ChEBI" id="CHEBI:49883"/>
        <label>2</label>
    </ligand>
</feature>
<protein>
    <recommendedName>
        <fullName evidence="8">Ion-translocating oxidoreductase complex subunit C</fullName>
        <ecNumber evidence="8">7.-.-.-</ecNumber>
    </recommendedName>
    <alternativeName>
        <fullName evidence="8">Rnf electron transport complex subunit C</fullName>
    </alternativeName>
</protein>
<dbReference type="Gene3D" id="3.40.50.11540">
    <property type="entry name" value="NADH-ubiquinone oxidoreductase 51kDa subunit"/>
    <property type="match status" value="1"/>
</dbReference>
<keyword evidence="1 8" id="KW-0813">Transport</keyword>
<dbReference type="PROSITE" id="PS51379">
    <property type="entry name" value="4FE4S_FER_2"/>
    <property type="match status" value="2"/>
</dbReference>
<dbReference type="Gene3D" id="3.30.70.20">
    <property type="match status" value="1"/>
</dbReference>
<dbReference type="GO" id="GO:0051539">
    <property type="term" value="F:4 iron, 4 sulfur cluster binding"/>
    <property type="evidence" value="ECO:0007669"/>
    <property type="project" value="UniProtKB-KW"/>
</dbReference>
<keyword evidence="7 8" id="KW-0411">Iron-sulfur</keyword>
<reference evidence="10" key="1">
    <citation type="journal article" date="2013" name="Extremophiles">
        <title>Proteinivorax tanatarense gen. nov., sp. nov., an anaerobic, haloalkaliphilic, proteolytic bacterium isolated from a decaying algal bloom, and proposal of Proteinivoraceae fam. nov.</title>
        <authorList>
            <person name="Kevbrin V."/>
            <person name="Boltyanskaya Y."/>
            <person name="Zhilina T."/>
            <person name="Kolganova T."/>
            <person name="Lavrentjeva E."/>
            <person name="Kuznetsov B."/>
        </authorList>
    </citation>
    <scope>NUCLEOTIDE SEQUENCE</scope>
    <source>
        <strain evidence="10">Z-910T</strain>
    </source>
</reference>
<feature type="binding site" evidence="8">
    <location>
        <position position="409"/>
    </location>
    <ligand>
        <name>[4Fe-4S] cluster</name>
        <dbReference type="ChEBI" id="CHEBI:49883"/>
        <label>1</label>
    </ligand>
</feature>
<feature type="binding site" evidence="8">
    <location>
        <position position="370"/>
    </location>
    <ligand>
        <name>[4Fe-4S] cluster</name>
        <dbReference type="ChEBI" id="CHEBI:49883"/>
        <label>2</label>
    </ligand>
</feature>
<dbReference type="PANTHER" id="PTHR43034:SF2">
    <property type="entry name" value="ION-TRANSLOCATING OXIDOREDUCTASE COMPLEX SUBUNIT C"/>
    <property type="match status" value="1"/>
</dbReference>
<dbReference type="PANTHER" id="PTHR43034">
    <property type="entry name" value="ION-TRANSLOCATING OXIDOREDUCTASE COMPLEX SUBUNIT C"/>
    <property type="match status" value="1"/>
</dbReference>
<dbReference type="Pfam" id="PF01512">
    <property type="entry name" value="Complex1_51K"/>
    <property type="match status" value="1"/>
</dbReference>
<feature type="binding site" evidence="8">
    <location>
        <position position="366"/>
    </location>
    <ligand>
        <name>[4Fe-4S] cluster</name>
        <dbReference type="ChEBI" id="CHEBI:49883"/>
        <label>1</label>
    </ligand>
</feature>
<reference evidence="10" key="2">
    <citation type="submission" date="2024-06" db="EMBL/GenBank/DDBJ databases">
        <authorList>
            <person name="Petrova K.O."/>
            <person name="Toshchakov S.V."/>
            <person name="Boltjanskaja Y.V."/>
            <person name="Kevbrin V."/>
        </authorList>
    </citation>
    <scope>NUCLEOTIDE SEQUENCE</scope>
    <source>
        <strain evidence="10">Z-910T</strain>
    </source>
</reference>
<feature type="domain" description="4Fe-4S ferredoxin-type" evidence="9">
    <location>
        <begin position="390"/>
        <end position="419"/>
    </location>
</feature>
<dbReference type="Gene3D" id="3.10.20.600">
    <property type="match status" value="1"/>
</dbReference>
<dbReference type="SUPFAM" id="SSF142019">
    <property type="entry name" value="Nqo1 FMN-binding domain-like"/>
    <property type="match status" value="1"/>
</dbReference>
<gene>
    <name evidence="10" type="primary">rsxC</name>
    <name evidence="8" type="synonym">rnfC</name>
    <name evidence="10" type="ORF">PRVXT_001794</name>
</gene>
<comment type="subcellular location">
    <subcellularLocation>
        <location evidence="8">Cell membrane</location>
        <topology evidence="8">Peripheral membrane protein</topology>
    </subcellularLocation>
</comment>
<keyword evidence="5 8" id="KW-0249">Electron transport</keyword>
<dbReference type="Pfam" id="PF13375">
    <property type="entry name" value="RnfC_N"/>
    <property type="match status" value="1"/>
</dbReference>
<dbReference type="AlphaFoldDB" id="A0AAU7VIC3"/>
<evidence type="ECO:0000256" key="8">
    <source>
        <dbReference type="HAMAP-Rule" id="MF_00461"/>
    </source>
</evidence>
<evidence type="ECO:0000256" key="1">
    <source>
        <dbReference type="ARBA" id="ARBA00022448"/>
    </source>
</evidence>
<feature type="binding site" evidence="8">
    <location>
        <position position="399"/>
    </location>
    <ligand>
        <name>[4Fe-4S] cluster</name>
        <dbReference type="ChEBI" id="CHEBI:49883"/>
        <label>2</label>
    </ligand>
</feature>
<proteinExistence type="inferred from homology"/>
<evidence type="ECO:0000313" key="10">
    <source>
        <dbReference type="EMBL" id="XBX73792.1"/>
    </source>
</evidence>
<dbReference type="InterPro" id="IPR037225">
    <property type="entry name" value="Nuo51_FMN-bd_sf"/>
</dbReference>
<dbReference type="Pfam" id="PF10531">
    <property type="entry name" value="SLBB"/>
    <property type="match status" value="1"/>
</dbReference>
<keyword evidence="8" id="KW-1003">Cell membrane</keyword>
<dbReference type="InterPro" id="IPR017896">
    <property type="entry name" value="4Fe4S_Fe-S-bd"/>
</dbReference>
<keyword evidence="3 8" id="KW-0479">Metal-binding</keyword>
<keyword evidence="8" id="KW-0472">Membrane</keyword>
<feature type="binding site" evidence="8">
    <location>
        <position position="402"/>
    </location>
    <ligand>
        <name>[4Fe-4S] cluster</name>
        <dbReference type="ChEBI" id="CHEBI:49883"/>
        <label>2</label>
    </ligand>
</feature>
<dbReference type="InterPro" id="IPR011538">
    <property type="entry name" value="Nuo51_FMN-bd"/>
</dbReference>
<comment type="function">
    <text evidence="8">Part of a membrane-bound complex that couples electron transfer with translocation of ions across the membrane.</text>
</comment>
<keyword evidence="6 8" id="KW-0408">Iron</keyword>
<dbReference type="InterPro" id="IPR010208">
    <property type="entry name" value="Ion_transpt_RnfC/RsxC"/>
</dbReference>
<accession>A0AAU7VIC3</accession>
<comment type="similarity">
    <text evidence="8">Belongs to the 4Fe4S bacterial-type ferredoxin family. RnfC subfamily.</text>
</comment>
<dbReference type="Pfam" id="PF13237">
    <property type="entry name" value="Fer4_10"/>
    <property type="match status" value="1"/>
</dbReference>
<dbReference type="InterPro" id="IPR017900">
    <property type="entry name" value="4Fe4S_Fe_S_CS"/>
</dbReference>
<evidence type="ECO:0000256" key="6">
    <source>
        <dbReference type="ARBA" id="ARBA00023004"/>
    </source>
</evidence>
<dbReference type="GO" id="GO:0046872">
    <property type="term" value="F:metal ion binding"/>
    <property type="evidence" value="ECO:0007669"/>
    <property type="project" value="UniProtKB-KW"/>
</dbReference>
<dbReference type="NCBIfam" id="TIGR01945">
    <property type="entry name" value="rnfC"/>
    <property type="match status" value="1"/>
</dbReference>
<evidence type="ECO:0000256" key="3">
    <source>
        <dbReference type="ARBA" id="ARBA00022723"/>
    </source>
</evidence>
<evidence type="ECO:0000256" key="4">
    <source>
        <dbReference type="ARBA" id="ARBA00022737"/>
    </source>
</evidence>
<dbReference type="GO" id="GO:0009055">
    <property type="term" value="F:electron transfer activity"/>
    <property type="evidence" value="ECO:0007669"/>
    <property type="project" value="InterPro"/>
</dbReference>
<dbReference type="EMBL" id="CP158367">
    <property type="protein sequence ID" value="XBX73792.1"/>
    <property type="molecule type" value="Genomic_DNA"/>
</dbReference>
<dbReference type="HAMAP" id="MF_00461">
    <property type="entry name" value="RsxC_RnfC"/>
    <property type="match status" value="1"/>
</dbReference>
<dbReference type="SUPFAM" id="SSF46548">
    <property type="entry name" value="alpha-helical ferredoxin"/>
    <property type="match status" value="1"/>
</dbReference>
<evidence type="ECO:0000256" key="2">
    <source>
        <dbReference type="ARBA" id="ARBA00022485"/>
    </source>
</evidence>
<feature type="binding site" evidence="8">
    <location>
        <position position="363"/>
    </location>
    <ligand>
        <name>[4Fe-4S] cluster</name>
        <dbReference type="ChEBI" id="CHEBI:49883"/>
        <label>1</label>
    </ligand>
</feature>
<organism evidence="10">
    <name type="scientific">Proteinivorax tanatarense</name>
    <dbReference type="NCBI Taxonomy" id="1260629"/>
    <lineage>
        <taxon>Bacteria</taxon>
        <taxon>Bacillati</taxon>
        <taxon>Bacillota</taxon>
        <taxon>Clostridia</taxon>
        <taxon>Eubacteriales</taxon>
        <taxon>Proteinivoracaceae</taxon>
        <taxon>Proteinivorax</taxon>
    </lineage>
</organism>
<feature type="binding site" evidence="8">
    <location>
        <position position="360"/>
    </location>
    <ligand>
        <name>[4Fe-4S] cluster</name>
        <dbReference type="ChEBI" id="CHEBI:49883"/>
        <label>1</label>
    </ligand>
</feature>
<dbReference type="InterPro" id="IPR026902">
    <property type="entry name" value="RnfC_N"/>
</dbReference>
<evidence type="ECO:0000259" key="9">
    <source>
        <dbReference type="PROSITE" id="PS51379"/>
    </source>
</evidence>
<dbReference type="InterPro" id="IPR019554">
    <property type="entry name" value="Soluble_ligand-bd"/>
</dbReference>
<dbReference type="GO" id="GO:0005886">
    <property type="term" value="C:plasma membrane"/>
    <property type="evidence" value="ECO:0007669"/>
    <property type="project" value="UniProtKB-SubCell"/>
</dbReference>
<name>A0AAU7VIC3_9FIRM</name>
<comment type="subunit">
    <text evidence="8">The complex is composed of six subunits: RnfA, RnfB, RnfC, RnfD, RnfE and RnfG.</text>
</comment>
<dbReference type="PROSITE" id="PS00198">
    <property type="entry name" value="4FE4S_FER_1"/>
    <property type="match status" value="1"/>
</dbReference>
<keyword evidence="8" id="KW-1278">Translocase</keyword>
<dbReference type="GO" id="GO:0022900">
    <property type="term" value="P:electron transport chain"/>
    <property type="evidence" value="ECO:0007669"/>
    <property type="project" value="UniProtKB-UniRule"/>
</dbReference>
<feature type="domain" description="4Fe-4S ferredoxin-type" evidence="9">
    <location>
        <begin position="350"/>
        <end position="381"/>
    </location>
</feature>
<comment type="cofactor">
    <cofactor evidence="8">
        <name>[4Fe-4S] cluster</name>
        <dbReference type="ChEBI" id="CHEBI:49883"/>
    </cofactor>
    <text evidence="8">Binds 2 [4Fe-4S] clusters per subunit.</text>
</comment>
<evidence type="ECO:0000256" key="5">
    <source>
        <dbReference type="ARBA" id="ARBA00022982"/>
    </source>
</evidence>
<keyword evidence="2 8" id="KW-0004">4Fe-4S</keyword>
<evidence type="ECO:0000256" key="7">
    <source>
        <dbReference type="ARBA" id="ARBA00023014"/>
    </source>
</evidence>
<dbReference type="EC" id="7.-.-.-" evidence="8"/>
<dbReference type="NCBIfam" id="NF003454">
    <property type="entry name" value="PRK05035.1"/>
    <property type="match status" value="1"/>
</dbReference>